<dbReference type="PROSITE" id="PS01124">
    <property type="entry name" value="HTH_ARAC_FAMILY_2"/>
    <property type="match status" value="1"/>
</dbReference>
<proteinExistence type="predicted"/>
<evidence type="ECO:0000313" key="4">
    <source>
        <dbReference type="Proteomes" id="UP000183200"/>
    </source>
</evidence>
<protein>
    <submittedName>
        <fullName evidence="3">AraC-type DNA-binding protein</fullName>
    </submittedName>
</protein>
<dbReference type="SUPFAM" id="SSF51215">
    <property type="entry name" value="Regulatory protein AraC"/>
    <property type="match status" value="1"/>
</dbReference>
<evidence type="ECO:0000256" key="1">
    <source>
        <dbReference type="ARBA" id="ARBA00023125"/>
    </source>
</evidence>
<dbReference type="Pfam" id="PF12833">
    <property type="entry name" value="HTH_18"/>
    <property type="match status" value="1"/>
</dbReference>
<gene>
    <name evidence="3" type="ORF">SAMN05421820_11831</name>
</gene>
<dbReference type="PANTHER" id="PTHR43280">
    <property type="entry name" value="ARAC-FAMILY TRANSCRIPTIONAL REGULATOR"/>
    <property type="match status" value="1"/>
</dbReference>
<dbReference type="SMART" id="SM00342">
    <property type="entry name" value="HTH_ARAC"/>
    <property type="match status" value="1"/>
</dbReference>
<dbReference type="InterPro" id="IPR018060">
    <property type="entry name" value="HTH_AraC"/>
</dbReference>
<sequence length="295" mass="34428">MFNFKPRYVLSCSMEINHENFSVSIETHNSWEKRDRASNFFELVYILDGEGEQYVNQSVHPYAKGEVFLLPSASCNGYRIKKQTRFLFVRFTSTYFSTYHQSSSVNYSDWFNRLNFIIGNYDQGEAGLIGNPTDKEHVKSLLNLIVSEHYSDNNCSVFLVQNLLVSILVIISRNIEKQLLHGQSFSDKRFVNMLHFIHFNLLDQEKVSVEGISSRFHIAETYFSEYFKRNANESFRDYILRSKLKIAEARAALTSSSFKEIANELGFTDSSHLNKMMKKYYHRGMREIRNKITAA</sequence>
<dbReference type="Gene3D" id="1.10.10.60">
    <property type="entry name" value="Homeodomain-like"/>
    <property type="match status" value="2"/>
</dbReference>
<dbReference type="Proteomes" id="UP000183200">
    <property type="component" value="Unassembled WGS sequence"/>
</dbReference>
<dbReference type="InterPro" id="IPR037923">
    <property type="entry name" value="HTH-like"/>
</dbReference>
<feature type="domain" description="HTH araC/xylS-type" evidence="2">
    <location>
        <begin position="191"/>
        <end position="291"/>
    </location>
</feature>
<name>A0A1H0LKL2_9SPHI</name>
<dbReference type="OrthoDB" id="636258at2"/>
<evidence type="ECO:0000313" key="3">
    <source>
        <dbReference type="EMBL" id="SDO68576.1"/>
    </source>
</evidence>
<accession>A0A1H0LKL2</accession>
<evidence type="ECO:0000259" key="2">
    <source>
        <dbReference type="PROSITE" id="PS01124"/>
    </source>
</evidence>
<dbReference type="PANTHER" id="PTHR43280:SF2">
    <property type="entry name" value="HTH-TYPE TRANSCRIPTIONAL REGULATOR EXSA"/>
    <property type="match status" value="1"/>
</dbReference>
<dbReference type="GO" id="GO:0003700">
    <property type="term" value="F:DNA-binding transcription factor activity"/>
    <property type="evidence" value="ECO:0007669"/>
    <property type="project" value="InterPro"/>
</dbReference>
<keyword evidence="1 3" id="KW-0238">DNA-binding</keyword>
<dbReference type="AlphaFoldDB" id="A0A1H0LKL2"/>
<dbReference type="EMBL" id="FNGY01000018">
    <property type="protein sequence ID" value="SDO68576.1"/>
    <property type="molecule type" value="Genomic_DNA"/>
</dbReference>
<reference evidence="4" key="1">
    <citation type="submission" date="2016-10" db="EMBL/GenBank/DDBJ databases">
        <authorList>
            <person name="Varghese N."/>
            <person name="Submissions S."/>
        </authorList>
    </citation>
    <scope>NUCLEOTIDE SEQUENCE [LARGE SCALE GENOMIC DNA]</scope>
    <source>
        <strain evidence="4">DSM 19110</strain>
    </source>
</reference>
<dbReference type="GO" id="GO:0043565">
    <property type="term" value="F:sequence-specific DNA binding"/>
    <property type="evidence" value="ECO:0007669"/>
    <property type="project" value="InterPro"/>
</dbReference>
<organism evidence="3 4">
    <name type="scientific">Pedobacter steynii</name>
    <dbReference type="NCBI Taxonomy" id="430522"/>
    <lineage>
        <taxon>Bacteria</taxon>
        <taxon>Pseudomonadati</taxon>
        <taxon>Bacteroidota</taxon>
        <taxon>Sphingobacteriia</taxon>
        <taxon>Sphingobacteriales</taxon>
        <taxon>Sphingobacteriaceae</taxon>
        <taxon>Pedobacter</taxon>
    </lineage>
</organism>
<keyword evidence="4" id="KW-1185">Reference proteome</keyword>